<comment type="caution">
    <text evidence="1">The sequence shown here is derived from an EMBL/GenBank/DDBJ whole genome shotgun (WGS) entry which is preliminary data.</text>
</comment>
<protein>
    <submittedName>
        <fullName evidence="1">Uncharacterized protein</fullName>
    </submittedName>
</protein>
<dbReference type="RefSeq" id="WP_302716485.1">
    <property type="nucleotide sequence ID" value="NZ_JAULSJ010000020.1"/>
</dbReference>
<organism evidence="1 2">
    <name type="scientific">Chryseobacterium urinae</name>
    <dbReference type="NCBI Taxonomy" id="3058400"/>
    <lineage>
        <taxon>Bacteria</taxon>
        <taxon>Pseudomonadati</taxon>
        <taxon>Bacteroidota</taxon>
        <taxon>Flavobacteriia</taxon>
        <taxon>Flavobacteriales</taxon>
        <taxon>Weeksellaceae</taxon>
        <taxon>Chryseobacterium group</taxon>
        <taxon>Chryseobacterium</taxon>
    </lineage>
</organism>
<proteinExistence type="predicted"/>
<name>A0ABT8U609_9FLAO</name>
<evidence type="ECO:0000313" key="1">
    <source>
        <dbReference type="EMBL" id="MDO3425886.1"/>
    </source>
</evidence>
<reference evidence="1" key="1">
    <citation type="submission" date="2023-07" db="EMBL/GenBank/DDBJ databases">
        <title>AMR profile of multidrug- resistance Chryseobacterium gambrini related strain.</title>
        <authorList>
            <person name="Kirdat K."/>
            <person name="Bhatt A."/>
            <person name="Kuyare S."/>
            <person name="Yadav A."/>
        </authorList>
    </citation>
    <scope>NUCLEOTIDE SEQUENCE</scope>
    <source>
        <strain evidence="1">APV-1</strain>
    </source>
</reference>
<dbReference type="EMBL" id="JAULSJ010000020">
    <property type="protein sequence ID" value="MDO3425886.1"/>
    <property type="molecule type" value="Genomic_DNA"/>
</dbReference>
<gene>
    <name evidence="1" type="ORF">QWT87_13380</name>
</gene>
<evidence type="ECO:0000313" key="2">
    <source>
        <dbReference type="Proteomes" id="UP001168128"/>
    </source>
</evidence>
<dbReference type="Proteomes" id="UP001168128">
    <property type="component" value="Unassembled WGS sequence"/>
</dbReference>
<keyword evidence="2" id="KW-1185">Reference proteome</keyword>
<sequence length="78" mass="9012">MEDTILIKKSDGRTISVTATQGKEGIILTKSGDKSIDAHKRKIIIEPMDIEVYKKFINANVEIKQENKFLYYLKRLIK</sequence>
<accession>A0ABT8U609</accession>